<organism evidence="2 3">
    <name type="scientific">Biformimicrobium ophioploci</name>
    <dbReference type="NCBI Taxonomy" id="3036711"/>
    <lineage>
        <taxon>Bacteria</taxon>
        <taxon>Pseudomonadati</taxon>
        <taxon>Pseudomonadota</taxon>
        <taxon>Gammaproteobacteria</taxon>
        <taxon>Cellvibrionales</taxon>
        <taxon>Microbulbiferaceae</taxon>
        <taxon>Biformimicrobium</taxon>
    </lineage>
</organism>
<protein>
    <submittedName>
        <fullName evidence="2">Efflux RND transporter permease subunit</fullName>
    </submittedName>
</protein>
<feature type="transmembrane region" description="Helical" evidence="1">
    <location>
        <begin position="436"/>
        <end position="456"/>
    </location>
</feature>
<reference evidence="2 3" key="1">
    <citation type="submission" date="2023-04" db="EMBL/GenBank/DDBJ databases">
        <title>Marinobulbifer ophiurae gen. nov., sp. Nov., isolate from tissue of brittle star Ophioplocus japonicus.</title>
        <authorList>
            <person name="Kawano K."/>
            <person name="Sawayama S."/>
            <person name="Nakagawa S."/>
        </authorList>
    </citation>
    <scope>NUCLEOTIDE SEQUENCE [LARGE SCALE GENOMIC DNA]</scope>
    <source>
        <strain evidence="2 3">NKW57</strain>
    </source>
</reference>
<dbReference type="EMBL" id="BSYJ01000001">
    <property type="protein sequence ID" value="GMG85764.1"/>
    <property type="molecule type" value="Genomic_DNA"/>
</dbReference>
<accession>A0ABQ6LUK8</accession>
<keyword evidence="3" id="KW-1185">Reference proteome</keyword>
<evidence type="ECO:0000313" key="2">
    <source>
        <dbReference type="EMBL" id="GMG85764.1"/>
    </source>
</evidence>
<dbReference type="InterPro" id="IPR027463">
    <property type="entry name" value="AcrB_DN_DC_subdom"/>
</dbReference>
<feature type="transmembrane region" description="Helical" evidence="1">
    <location>
        <begin position="391"/>
        <end position="416"/>
    </location>
</feature>
<feature type="transmembrane region" description="Helical" evidence="1">
    <location>
        <begin position="526"/>
        <end position="544"/>
    </location>
</feature>
<keyword evidence="1" id="KW-0472">Membrane</keyword>
<evidence type="ECO:0000313" key="3">
    <source>
        <dbReference type="Proteomes" id="UP001224392"/>
    </source>
</evidence>
<dbReference type="Proteomes" id="UP001224392">
    <property type="component" value="Unassembled WGS sequence"/>
</dbReference>
<keyword evidence="1" id="KW-0812">Transmembrane</keyword>
<sequence>MALTAAALKNPAATAVGVVMTIVLGIFLASQLPIQLLPSIEKPRIFISAGWRAASPQEMESEIAQPIESVLKGLTGMETMEVSINPGRTSVELEFGLGTDMNKTLINVISRLNRLPPLPRDATPPQVNLGGRGGDAEALTYYFLQVLEGNDTPVSEYVQFLEDVVKPQIESIDGVAAVQVRSRSSNQDELQILFDPWKAAEQGIQIPQVAQRLASSRNISGGTVDVGRRQYSLRFEGEYDPEKLGDLILEWRGGQPVHLRDIAEVKVGPGQDFGMSIQNGNPAVSMRIDKESGANLLATLAEVKDKVAEINEDLLADKQLAMVQSFDSSVFIYRALNLLGGNLLLGILFAVGVLWWFLRRRRATLIVAAAIPISLLATFIILSAAGRTVNVISLAGLAFASGMVLDAAIVVLENIVRLREKGEPAFRASLEGATQVWGALLASTATTIAIFLPVFFLESVEGQIFGDLALTISVAVVFSLLVAVLVVPVAAKLWLPAGALEDRLADRWKKWAGKIMAFTGKPSRRPLIIVTMLALPLLVTLPLLPTLDYLPPVKNDQVNVRLSYPNATNMTVIREEIVAELSRRMAPYMKGEKEPALKNYFIITWSAGGLMGARVQDISRIGEIEHLLRTEITKDIPDFRGFVSRGSLFGGFGGGRGLDLHIQSPDEDAMIGAAQKAIDLLAEALPGVPVRPQPNLERNSPEYTVRPDDHALYEQGWSRQALGSVVRALGNGLYVGEYFNGENRLDIILRAKEWRTQDDMARTPLAMPNGAVLPLSSIASVERTTGAGQIRRLDGRRTITLSVLPPDDKSLEELVAIIEAQVLPGVKAELSDGNVLLGGNASDLQNALKSLSQNFVLALIILFLLMSALFRSVKDAGLVLLTLPLATVGGALALRALNLVTFQPLDLLTMMGFVILLGLVVNNAILLVHQTRAAERNGATRLAAVEQALTLRMRPIFMSTLTSIFGMLPLLIAPGEGAAIYRGLAAVIVGGMAVSTLFTLILLPTLLQLGKAPAPVQADDAALAAER</sequence>
<feature type="transmembrane region" description="Helical" evidence="1">
    <location>
        <begin position="979"/>
        <end position="1003"/>
    </location>
</feature>
<dbReference type="Gene3D" id="3.30.2090.10">
    <property type="entry name" value="Multidrug efflux transporter AcrB TolC docking domain, DN and DC subdomains"/>
    <property type="match status" value="2"/>
</dbReference>
<feature type="transmembrane region" description="Helical" evidence="1">
    <location>
        <begin position="12"/>
        <end position="34"/>
    </location>
</feature>
<evidence type="ECO:0000256" key="1">
    <source>
        <dbReference type="SAM" id="Phobius"/>
    </source>
</evidence>
<dbReference type="SUPFAM" id="SSF82714">
    <property type="entry name" value="Multidrug efflux transporter AcrB TolC docking domain, DN and DC subdomains"/>
    <property type="match status" value="2"/>
</dbReference>
<comment type="caution">
    <text evidence="2">The sequence shown here is derived from an EMBL/GenBank/DDBJ whole genome shotgun (WGS) entry which is preliminary data.</text>
</comment>
<feature type="transmembrane region" description="Helical" evidence="1">
    <location>
        <begin position="365"/>
        <end position="385"/>
    </location>
</feature>
<feature type="transmembrane region" description="Helical" evidence="1">
    <location>
        <begin position="851"/>
        <end position="870"/>
    </location>
</feature>
<dbReference type="PANTHER" id="PTHR32063:SF0">
    <property type="entry name" value="SWARMING MOTILITY PROTEIN SWRC"/>
    <property type="match status" value="1"/>
</dbReference>
<name>A0ABQ6LUK8_9GAMM</name>
<dbReference type="SUPFAM" id="SSF82866">
    <property type="entry name" value="Multidrug efflux transporter AcrB transmembrane domain"/>
    <property type="match status" value="2"/>
</dbReference>
<keyword evidence="1" id="KW-1133">Transmembrane helix</keyword>
<dbReference type="Gene3D" id="3.30.70.1440">
    <property type="entry name" value="Multidrug efflux transporter AcrB pore domain"/>
    <property type="match status" value="1"/>
</dbReference>
<dbReference type="RefSeq" id="WP_285762294.1">
    <property type="nucleotide sequence ID" value="NZ_BSYJ01000001.1"/>
</dbReference>
<feature type="transmembrane region" description="Helical" evidence="1">
    <location>
        <begin position="331"/>
        <end position="358"/>
    </location>
</feature>
<gene>
    <name evidence="2" type="ORF">MNKW57_00850</name>
</gene>
<feature type="transmembrane region" description="Helical" evidence="1">
    <location>
        <begin position="877"/>
        <end position="897"/>
    </location>
</feature>
<feature type="transmembrane region" description="Helical" evidence="1">
    <location>
        <begin position="909"/>
        <end position="928"/>
    </location>
</feature>
<feature type="transmembrane region" description="Helical" evidence="1">
    <location>
        <begin position="468"/>
        <end position="495"/>
    </location>
</feature>
<dbReference type="Gene3D" id="1.20.1640.10">
    <property type="entry name" value="Multidrug efflux transporter AcrB transmembrane domain"/>
    <property type="match status" value="2"/>
</dbReference>
<dbReference type="Gene3D" id="3.30.70.1320">
    <property type="entry name" value="Multidrug efflux transporter AcrB pore domain like"/>
    <property type="match status" value="1"/>
</dbReference>
<proteinExistence type="predicted"/>
<dbReference type="SUPFAM" id="SSF82693">
    <property type="entry name" value="Multidrug efflux transporter AcrB pore domain, PN1, PN2, PC1 and PC2 subdomains"/>
    <property type="match status" value="2"/>
</dbReference>
<dbReference type="PRINTS" id="PR00702">
    <property type="entry name" value="ACRIFLAVINRP"/>
</dbReference>
<dbReference type="Gene3D" id="3.30.70.1430">
    <property type="entry name" value="Multidrug efflux transporter AcrB pore domain"/>
    <property type="match status" value="2"/>
</dbReference>
<feature type="transmembrane region" description="Helical" evidence="1">
    <location>
        <begin position="956"/>
        <end position="973"/>
    </location>
</feature>
<dbReference type="PANTHER" id="PTHR32063">
    <property type="match status" value="1"/>
</dbReference>
<dbReference type="InterPro" id="IPR001036">
    <property type="entry name" value="Acrflvin-R"/>
</dbReference>
<dbReference type="Pfam" id="PF00873">
    <property type="entry name" value="ACR_tran"/>
    <property type="match status" value="2"/>
</dbReference>